<proteinExistence type="predicted"/>
<organism evidence="1 2">
    <name type="scientific">Armillaria gallica</name>
    <name type="common">Bulbous honey fungus</name>
    <name type="synonym">Armillaria bulbosa</name>
    <dbReference type="NCBI Taxonomy" id="47427"/>
    <lineage>
        <taxon>Eukaryota</taxon>
        <taxon>Fungi</taxon>
        <taxon>Dikarya</taxon>
        <taxon>Basidiomycota</taxon>
        <taxon>Agaricomycotina</taxon>
        <taxon>Agaricomycetes</taxon>
        <taxon>Agaricomycetidae</taxon>
        <taxon>Agaricales</taxon>
        <taxon>Marasmiineae</taxon>
        <taxon>Physalacriaceae</taxon>
        <taxon>Armillaria</taxon>
    </lineage>
</organism>
<dbReference type="EMBL" id="KZ293679">
    <property type="protein sequence ID" value="PBK87235.1"/>
    <property type="molecule type" value="Genomic_DNA"/>
</dbReference>
<dbReference type="OrthoDB" id="2340858at2759"/>
<reference evidence="2" key="1">
    <citation type="journal article" date="2017" name="Nat. Ecol. Evol.">
        <title>Genome expansion and lineage-specific genetic innovations in the forest pathogenic fungi Armillaria.</title>
        <authorList>
            <person name="Sipos G."/>
            <person name="Prasanna A.N."/>
            <person name="Walter M.C."/>
            <person name="O'Connor E."/>
            <person name="Balint B."/>
            <person name="Krizsan K."/>
            <person name="Kiss B."/>
            <person name="Hess J."/>
            <person name="Varga T."/>
            <person name="Slot J."/>
            <person name="Riley R."/>
            <person name="Boka B."/>
            <person name="Rigling D."/>
            <person name="Barry K."/>
            <person name="Lee J."/>
            <person name="Mihaltcheva S."/>
            <person name="LaButti K."/>
            <person name="Lipzen A."/>
            <person name="Waldron R."/>
            <person name="Moloney N.M."/>
            <person name="Sperisen C."/>
            <person name="Kredics L."/>
            <person name="Vagvoelgyi C."/>
            <person name="Patrignani A."/>
            <person name="Fitzpatrick D."/>
            <person name="Nagy I."/>
            <person name="Doyle S."/>
            <person name="Anderson J.B."/>
            <person name="Grigoriev I.V."/>
            <person name="Gueldener U."/>
            <person name="Muensterkoetter M."/>
            <person name="Nagy L.G."/>
        </authorList>
    </citation>
    <scope>NUCLEOTIDE SEQUENCE [LARGE SCALE GENOMIC DNA]</scope>
    <source>
        <strain evidence="2">Ar21-2</strain>
    </source>
</reference>
<name>A0A2H3CW36_ARMGA</name>
<evidence type="ECO:0000313" key="2">
    <source>
        <dbReference type="Proteomes" id="UP000217790"/>
    </source>
</evidence>
<dbReference type="STRING" id="47427.A0A2H3CW36"/>
<keyword evidence="2" id="KW-1185">Reference proteome</keyword>
<dbReference type="InParanoid" id="A0A2H3CW36"/>
<protein>
    <submittedName>
        <fullName evidence="1">Uncharacterized protein</fullName>
    </submittedName>
</protein>
<gene>
    <name evidence="1" type="ORF">ARMGADRAFT_1066077</name>
</gene>
<dbReference type="AlphaFoldDB" id="A0A2H3CW36"/>
<dbReference type="Proteomes" id="UP000217790">
    <property type="component" value="Unassembled WGS sequence"/>
</dbReference>
<sequence length="340" mass="39475">MTPTSMVTLEDFHEYWWGNDTPLAENTVIHLPAFSDLRILAFSRSWLLVRKDYIYIFERLQRFCQTPRCYNRGIVLDGHSGIGKSVFLFYALIRCLQESRDVIFHFCNRTLMFSKGGVQKIDLNDFPYYSFCSPIWCLIDSYDGERPPEPLVDAYTMFPIVASSRSDEPYSSWATNRIYGPHPRVCNSASIVQILSTFHRSAWENAYIPCSAALMFRRPASYAGGWDTDYLDFRSPLLAQEVWDQLIYLGYEDALACFSPFRLDHATTVASRWLFHVIARKEICQETTQSRPLTPLREMSLAEWTHSRGRRILAGKKRNLKWFRFSNAFLGPENAISKTI</sequence>
<accession>A0A2H3CW36</accession>
<evidence type="ECO:0000313" key="1">
    <source>
        <dbReference type="EMBL" id="PBK87235.1"/>
    </source>
</evidence>